<name>A0A3B0CH98_9BACL</name>
<dbReference type="GO" id="GO:0003677">
    <property type="term" value="F:DNA binding"/>
    <property type="evidence" value="ECO:0007669"/>
    <property type="project" value="UniProtKB-KW"/>
</dbReference>
<feature type="domain" description="LysR substrate-binding" evidence="5">
    <location>
        <begin position="47"/>
        <end position="137"/>
    </location>
</feature>
<evidence type="ECO:0000256" key="3">
    <source>
        <dbReference type="ARBA" id="ARBA00023125"/>
    </source>
</evidence>
<evidence type="ECO:0000313" key="6">
    <source>
        <dbReference type="EMBL" id="RKN83717.1"/>
    </source>
</evidence>
<evidence type="ECO:0000256" key="1">
    <source>
        <dbReference type="ARBA" id="ARBA00009437"/>
    </source>
</evidence>
<evidence type="ECO:0000259" key="5">
    <source>
        <dbReference type="Pfam" id="PF03466"/>
    </source>
</evidence>
<reference evidence="6 7" key="1">
    <citation type="journal article" date="2007" name="Int. J. Syst. Evol. Microbiol.">
        <title>Paenibacillus ginsengarvi sp. nov., isolated from soil from ginseng cultivation.</title>
        <authorList>
            <person name="Yoon M.H."/>
            <person name="Ten L.N."/>
            <person name="Im W.T."/>
        </authorList>
    </citation>
    <scope>NUCLEOTIDE SEQUENCE [LARGE SCALE GENOMIC DNA]</scope>
    <source>
        <strain evidence="6 7">KCTC 13059</strain>
    </source>
</reference>
<dbReference type="GO" id="GO:0003700">
    <property type="term" value="F:DNA-binding transcription factor activity"/>
    <property type="evidence" value="ECO:0007669"/>
    <property type="project" value="TreeGrafter"/>
</dbReference>
<dbReference type="InterPro" id="IPR005119">
    <property type="entry name" value="LysR_subst-bd"/>
</dbReference>
<proteinExistence type="inferred from homology"/>
<dbReference type="AlphaFoldDB" id="A0A3B0CH98"/>
<comment type="similarity">
    <text evidence="1">Belongs to the LysR transcriptional regulatory family.</text>
</comment>
<comment type="caution">
    <text evidence="6">The sequence shown here is derived from an EMBL/GenBank/DDBJ whole genome shotgun (WGS) entry which is preliminary data.</text>
</comment>
<evidence type="ECO:0000313" key="7">
    <source>
        <dbReference type="Proteomes" id="UP000282311"/>
    </source>
</evidence>
<evidence type="ECO:0000256" key="4">
    <source>
        <dbReference type="ARBA" id="ARBA00023163"/>
    </source>
</evidence>
<dbReference type="EMBL" id="RBAH01000011">
    <property type="protein sequence ID" value="RKN83717.1"/>
    <property type="molecule type" value="Genomic_DNA"/>
</dbReference>
<sequence length="146" mass="16516">MRSGGTPAFDRFSPQTSCESHGWEIPRTIVRLHSRRHAYRRYAPVSAREMQDGFCREAGFMPRLVCEMDEPAAIGSLVSAGVGVAFLPPQNVDPKQDAFDLLEITEPVCTRTLHLAWMDNRFLSKAARAFREYTIDYFAGEAGRKF</sequence>
<dbReference type="PANTHER" id="PTHR30346:SF28">
    <property type="entry name" value="HTH-TYPE TRANSCRIPTIONAL REGULATOR CYNR"/>
    <property type="match status" value="1"/>
</dbReference>
<keyword evidence="3" id="KW-0238">DNA-binding</keyword>
<dbReference type="GO" id="GO:0032993">
    <property type="term" value="C:protein-DNA complex"/>
    <property type="evidence" value="ECO:0007669"/>
    <property type="project" value="TreeGrafter"/>
</dbReference>
<dbReference type="Gene3D" id="3.40.190.290">
    <property type="match status" value="1"/>
</dbReference>
<dbReference type="SUPFAM" id="SSF53850">
    <property type="entry name" value="Periplasmic binding protein-like II"/>
    <property type="match status" value="1"/>
</dbReference>
<evidence type="ECO:0000256" key="2">
    <source>
        <dbReference type="ARBA" id="ARBA00023015"/>
    </source>
</evidence>
<dbReference type="RefSeq" id="WP_120748261.1">
    <property type="nucleotide sequence ID" value="NZ_RBAH01000011.1"/>
</dbReference>
<keyword evidence="7" id="KW-1185">Reference proteome</keyword>
<protein>
    <recommendedName>
        <fullName evidence="5">LysR substrate-binding domain-containing protein</fullName>
    </recommendedName>
</protein>
<keyword evidence="2" id="KW-0805">Transcription regulation</keyword>
<dbReference type="PANTHER" id="PTHR30346">
    <property type="entry name" value="TRANSCRIPTIONAL DUAL REGULATOR HCAR-RELATED"/>
    <property type="match status" value="1"/>
</dbReference>
<organism evidence="6 7">
    <name type="scientific">Paenibacillus ginsengarvi</name>
    <dbReference type="NCBI Taxonomy" id="400777"/>
    <lineage>
        <taxon>Bacteria</taxon>
        <taxon>Bacillati</taxon>
        <taxon>Bacillota</taxon>
        <taxon>Bacilli</taxon>
        <taxon>Bacillales</taxon>
        <taxon>Paenibacillaceae</taxon>
        <taxon>Paenibacillus</taxon>
    </lineage>
</organism>
<gene>
    <name evidence="6" type="ORF">D7M11_16070</name>
</gene>
<accession>A0A3B0CH98</accession>
<dbReference type="Pfam" id="PF03466">
    <property type="entry name" value="LysR_substrate"/>
    <property type="match status" value="1"/>
</dbReference>
<keyword evidence="4" id="KW-0804">Transcription</keyword>
<dbReference type="Proteomes" id="UP000282311">
    <property type="component" value="Unassembled WGS sequence"/>
</dbReference>